<dbReference type="PANTHER" id="PTHR42815:SF2">
    <property type="entry name" value="FAD-BINDING, PUTATIVE (AFU_ORTHOLOGUE AFUA_6G07600)-RELATED"/>
    <property type="match status" value="1"/>
</dbReference>
<proteinExistence type="predicted"/>
<protein>
    <recommendedName>
        <fullName evidence="5">FAD-binding oxidoreductase</fullName>
    </recommendedName>
</protein>
<dbReference type="PROSITE" id="PS51384">
    <property type="entry name" value="FAD_FR"/>
    <property type="match status" value="1"/>
</dbReference>
<dbReference type="PROSITE" id="PS51085">
    <property type="entry name" value="2FE2S_FER_2"/>
    <property type="match status" value="1"/>
</dbReference>
<dbReference type="InterPro" id="IPR012349">
    <property type="entry name" value="Split_barrel_FMN-bd"/>
</dbReference>
<dbReference type="Gene3D" id="2.30.110.10">
    <property type="entry name" value="Electron Transport, Fmn-binding Protein, Chain A"/>
    <property type="match status" value="1"/>
</dbReference>
<feature type="domain" description="FAD-binding FR-type" evidence="2">
    <location>
        <begin position="339"/>
        <end position="440"/>
    </location>
</feature>
<dbReference type="SUPFAM" id="SSF54292">
    <property type="entry name" value="2Fe-2S ferredoxin-like"/>
    <property type="match status" value="1"/>
</dbReference>
<dbReference type="PANTHER" id="PTHR42815">
    <property type="entry name" value="FAD-BINDING, PUTATIVE (AFU_ORTHOLOGUE AFUA_6G07600)-RELATED"/>
    <property type="match status" value="1"/>
</dbReference>
<dbReference type="Pfam" id="PF00175">
    <property type="entry name" value="NAD_binding_1"/>
    <property type="match status" value="1"/>
</dbReference>
<dbReference type="RefSeq" id="WP_074922823.1">
    <property type="nucleotide sequence ID" value="NZ_CP141274.1"/>
</dbReference>
<dbReference type="InterPro" id="IPR001041">
    <property type="entry name" value="2Fe-2S_ferredoxin-type"/>
</dbReference>
<dbReference type="Pfam" id="PF00111">
    <property type="entry name" value="Fer2"/>
    <property type="match status" value="1"/>
</dbReference>
<gene>
    <name evidence="3" type="ORF">SAMN05421547_11352</name>
</gene>
<dbReference type="InterPro" id="IPR008333">
    <property type="entry name" value="Cbr1-like_FAD-bd_dom"/>
</dbReference>
<dbReference type="SUPFAM" id="SSF63380">
    <property type="entry name" value="Riboflavin synthase domain-like"/>
    <property type="match status" value="1"/>
</dbReference>
<dbReference type="Gene3D" id="3.10.20.30">
    <property type="match status" value="1"/>
</dbReference>
<dbReference type="InterPro" id="IPR036010">
    <property type="entry name" value="2Fe-2S_ferredoxin-like_sf"/>
</dbReference>
<dbReference type="CDD" id="cd00207">
    <property type="entry name" value="fer2"/>
    <property type="match status" value="1"/>
</dbReference>
<dbReference type="GO" id="GO:0051536">
    <property type="term" value="F:iron-sulfur cluster binding"/>
    <property type="evidence" value="ECO:0007669"/>
    <property type="project" value="InterPro"/>
</dbReference>
<evidence type="ECO:0000313" key="4">
    <source>
        <dbReference type="Proteomes" id="UP000183417"/>
    </source>
</evidence>
<name>A0A1H3QP68_9BURK</name>
<dbReference type="InterPro" id="IPR001433">
    <property type="entry name" value="OxRdtase_FAD/NAD-bd"/>
</dbReference>
<dbReference type="InterPro" id="IPR017938">
    <property type="entry name" value="Riboflavin_synthase-like_b-brl"/>
</dbReference>
<dbReference type="GeneID" id="94692887"/>
<reference evidence="3 4" key="1">
    <citation type="submission" date="2016-10" db="EMBL/GenBank/DDBJ databases">
        <authorList>
            <person name="de Groot N.N."/>
        </authorList>
    </citation>
    <scope>NUCLEOTIDE SEQUENCE [LARGE SCALE GENOMIC DNA]</scope>
    <source>
        <strain evidence="3 4">LMG 24775</strain>
    </source>
</reference>
<dbReference type="AlphaFoldDB" id="A0A1H3QP68"/>
<evidence type="ECO:0008006" key="5">
    <source>
        <dbReference type="Google" id="ProtNLM"/>
    </source>
</evidence>
<dbReference type="Pfam" id="PF00970">
    <property type="entry name" value="FAD_binding_6"/>
    <property type="match status" value="1"/>
</dbReference>
<evidence type="ECO:0000313" key="3">
    <source>
        <dbReference type="EMBL" id="SDZ15157.1"/>
    </source>
</evidence>
<dbReference type="SUPFAM" id="SSF52343">
    <property type="entry name" value="Ferredoxin reductase-like, C-terminal NADP-linked domain"/>
    <property type="match status" value="1"/>
</dbReference>
<dbReference type="Gene3D" id="2.40.30.10">
    <property type="entry name" value="Translation factors"/>
    <property type="match status" value="1"/>
</dbReference>
<sequence>MHPQPLQNPASPWHAGELAIQQSVGVVGRMDMPGRKFLRPFLLDQHREFYPLLHFVVLGSVDAQGDAWATVRVGEPGFLHSPDPSTLHVAAGRDAADPAEPGLGDGHAVGLLGMDPMTRRRNRLNGTVRRKAGVDGAGAFDIGVVQSFGNCPRYIQNRSVRFVRPAGEPTQVPAVELASLDPRAQALITQADTFYVASYVDGEDGLRQVDVSHRGGKPGFVRIDADGTLTIPDFSGNLFFMTLGNFLVNPKAGLLFIDSETGEMLQMTGEASVILDSPEIAAFEGAERLWTFKPRRIVRRPDALPLRWSMAADGWSPHLQMTGSWADASQRLAAARLGRQWRPFRVAQAVDESSTIRSLYLEPADGMATVAPLAGQHLPLRLTLADGSHLQRTYTLSLAPSDGRLRISVKRQGRASSHLHGLKPGDLVEARPPAGSFTADAALRRPAVLLAAGIGITPLLAMLRHIVHEGRRTRSLRPTWLFQAARTRSERAFDTEIAELVKAGNAEVHWVRTLSQPGTAKAGRDYDHEGHIDMALLKATLPWDDYDFYLCGPDAFMQATYDGLRERNVPDERIHAEAFGPSALKRSMAGAAPAAELPAPATRPVRIIFADSAKEARWKPGDGSLLEVAEARGLEPAFGCRGGNCGDCRVRVLQGGVTYASPPSFAVPAGEALICCAVPAQGPGEALHLAL</sequence>
<dbReference type="SUPFAM" id="SSF50475">
    <property type="entry name" value="FMN-binding split barrel"/>
    <property type="match status" value="1"/>
</dbReference>
<dbReference type="CDD" id="cd06184">
    <property type="entry name" value="flavohem_like_fad_nad_binding"/>
    <property type="match status" value="1"/>
</dbReference>
<dbReference type="InterPro" id="IPR017927">
    <property type="entry name" value="FAD-bd_FR_type"/>
</dbReference>
<evidence type="ECO:0000259" key="2">
    <source>
        <dbReference type="PROSITE" id="PS51384"/>
    </source>
</evidence>
<organism evidence="3 4">
    <name type="scientific">Delftia lacustris</name>
    <dbReference type="NCBI Taxonomy" id="558537"/>
    <lineage>
        <taxon>Bacteria</taxon>
        <taxon>Pseudomonadati</taxon>
        <taxon>Pseudomonadota</taxon>
        <taxon>Betaproteobacteria</taxon>
        <taxon>Burkholderiales</taxon>
        <taxon>Comamonadaceae</taxon>
        <taxon>Delftia</taxon>
    </lineage>
</organism>
<accession>A0A1H3QP68</accession>
<dbReference type="GO" id="GO:0016491">
    <property type="term" value="F:oxidoreductase activity"/>
    <property type="evidence" value="ECO:0007669"/>
    <property type="project" value="InterPro"/>
</dbReference>
<dbReference type="Gene3D" id="3.40.50.80">
    <property type="entry name" value="Nucleotide-binding domain of ferredoxin-NADP reductase (FNR) module"/>
    <property type="match status" value="1"/>
</dbReference>
<dbReference type="EMBL" id="FNPE01000013">
    <property type="protein sequence ID" value="SDZ15157.1"/>
    <property type="molecule type" value="Genomic_DNA"/>
</dbReference>
<dbReference type="InterPro" id="IPR012675">
    <property type="entry name" value="Beta-grasp_dom_sf"/>
</dbReference>
<evidence type="ECO:0000259" key="1">
    <source>
        <dbReference type="PROSITE" id="PS51085"/>
    </source>
</evidence>
<feature type="domain" description="2Fe-2S ferredoxin-type" evidence="1">
    <location>
        <begin position="603"/>
        <end position="691"/>
    </location>
</feature>
<dbReference type="InterPro" id="IPR039261">
    <property type="entry name" value="FNR_nucleotide-bd"/>
</dbReference>
<dbReference type="Proteomes" id="UP000183417">
    <property type="component" value="Unassembled WGS sequence"/>
</dbReference>